<evidence type="ECO:0000313" key="2">
    <source>
        <dbReference type="EMBL" id="AIC16932.1"/>
    </source>
</evidence>
<dbReference type="AlphaFoldDB" id="A0A060HV76"/>
<dbReference type="PANTHER" id="PTHR30348:SF4">
    <property type="entry name" value="DUF72 DOMAIN-CONTAINING PROTEIN"/>
    <property type="match status" value="1"/>
</dbReference>
<dbReference type="STRING" id="926571.NVIE_026630"/>
<evidence type="ECO:0000313" key="3">
    <source>
        <dbReference type="Proteomes" id="UP000027093"/>
    </source>
</evidence>
<dbReference type="KEGG" id="nvn:NVIE_026630"/>
<protein>
    <recommendedName>
        <fullName evidence="4">DUF72 domain-containing protein</fullName>
    </recommendedName>
</protein>
<gene>
    <name evidence="2" type="ORF">NVIE_026630</name>
</gene>
<dbReference type="Gene3D" id="3.20.20.410">
    <property type="entry name" value="Protein of unknown function UPF0759"/>
    <property type="match status" value="1"/>
</dbReference>
<dbReference type="Proteomes" id="UP000027093">
    <property type="component" value="Chromosome"/>
</dbReference>
<dbReference type="HOGENOM" id="CLU_046519_3_1_2"/>
<dbReference type="RefSeq" id="WP_075055588.1">
    <property type="nucleotide sequence ID" value="NZ_CP007536.1"/>
</dbReference>
<dbReference type="OrthoDB" id="35747at2157"/>
<dbReference type="GeneID" id="74947898"/>
<dbReference type="EMBL" id="CP007536">
    <property type="protein sequence ID" value="AIC16932.1"/>
    <property type="molecule type" value="Genomic_DNA"/>
</dbReference>
<dbReference type="InterPro" id="IPR002763">
    <property type="entry name" value="DUF72"/>
</dbReference>
<feature type="region of interest" description="Disordered" evidence="1">
    <location>
        <begin position="252"/>
        <end position="271"/>
    </location>
</feature>
<keyword evidence="3" id="KW-1185">Reference proteome</keyword>
<dbReference type="InterPro" id="IPR036520">
    <property type="entry name" value="UPF0759_sf"/>
</dbReference>
<reference evidence="2 3" key="1">
    <citation type="journal article" date="2014" name="Int. J. Syst. Evol. Microbiol.">
        <title>Nitrososphaera viennensis gen. nov., sp. nov., an aerobic and mesophilic, ammonia-oxidizing archaeon from soil and a member of the archaeal phylum Thaumarchaeota.</title>
        <authorList>
            <person name="Stieglmeier M."/>
            <person name="Klingl A."/>
            <person name="Alves R.J."/>
            <person name="Rittmann S.K."/>
            <person name="Melcher M."/>
            <person name="Leisch N."/>
            <person name="Schleper C."/>
        </authorList>
    </citation>
    <scope>NUCLEOTIDE SEQUENCE [LARGE SCALE GENOMIC DNA]</scope>
    <source>
        <strain evidence="2">EN76</strain>
    </source>
</reference>
<dbReference type="Pfam" id="PF01904">
    <property type="entry name" value="DUF72"/>
    <property type="match status" value="1"/>
</dbReference>
<evidence type="ECO:0000256" key="1">
    <source>
        <dbReference type="SAM" id="MobiDB-lite"/>
    </source>
</evidence>
<dbReference type="PANTHER" id="PTHR30348">
    <property type="entry name" value="UNCHARACTERIZED PROTEIN YECE"/>
    <property type="match status" value="1"/>
</dbReference>
<accession>A0A060HV76</accession>
<proteinExistence type="predicted"/>
<organism evidence="2 3">
    <name type="scientific">Nitrososphaera viennensis EN76</name>
    <dbReference type="NCBI Taxonomy" id="926571"/>
    <lineage>
        <taxon>Archaea</taxon>
        <taxon>Nitrososphaerota</taxon>
        <taxon>Nitrososphaeria</taxon>
        <taxon>Nitrososphaerales</taxon>
        <taxon>Nitrososphaeraceae</taxon>
        <taxon>Nitrososphaera</taxon>
    </lineage>
</organism>
<evidence type="ECO:0008006" key="4">
    <source>
        <dbReference type="Google" id="ProtNLM"/>
    </source>
</evidence>
<dbReference type="SUPFAM" id="SSF117396">
    <property type="entry name" value="TM1631-like"/>
    <property type="match status" value="1"/>
</dbReference>
<sequence>MLLGTSGWSYQEWVGLFYPNNRVAKLPFYAKVFDTVEVDSSFYRMPTKSMVKGWEKATGLSFKFSLKLPKTITHDRRLAGGAEDDLAKFLDVIKPLEDAGKLGCLLVQLAPSFSYDEIGRLESFLGLLPSHIHFAVEFRHESWDRKEMWDLLKKHNVANTITESPIEFLSKIVVTSSTHAYIRWHGRGKPVWYEYTYSEEELLPWVDKLKEVEAQVPVTYAYFNNHYNAGAPRNALQFLAMRGELSEMQQKARTRIERKSRRKPSRITDFI</sequence>
<name>A0A060HV76_9ARCH</name>
<feature type="compositionally biased region" description="Basic residues" evidence="1">
    <location>
        <begin position="252"/>
        <end position="265"/>
    </location>
</feature>